<protein>
    <submittedName>
        <fullName evidence="1">Uncharacterized protein</fullName>
    </submittedName>
</protein>
<evidence type="ECO:0000313" key="1">
    <source>
        <dbReference type="EMBL" id="CAE7743230.1"/>
    </source>
</evidence>
<proteinExistence type="predicted"/>
<feature type="non-terminal residue" evidence="1">
    <location>
        <position position="493"/>
    </location>
</feature>
<sequence length="493" mass="55668">QRQRLEEVRRKETATEGSLLAEHLLQKWSWGEMSAQDIQAIADLAVQDSEQKRDLTKLKELGAAGLHGKYANKVYQAVYKTGAQGIRLPTPFLVKVPFKNPWGMMLQAVMLPHVLFSSIYASYRATWEKSICPNLDALERFWNVMVESKNPNITPAMTRKKNWKRRLIPLALHGDGVPITGLGKSWVQTVTNFAWYSLLTMSTSTADSLFFVYAMVDKMRVDAKDLTGHSSMVFGRQLTTWVESILAEFLVTCADPYDASSIEGQKAGKPLAAGYCAVLFSLVGDLDYYATILDVARSTSVTAPCSRCRATKYGDMSWQDFRPAANWMSSAYSPAGWKALPAADKSTCPLFHMPWTSICNLGYDYMHCKYLGVDRISMFFRAQKKSLSLRGKAAENRSLARPLLAIWAARMTAGIAVHRKLHLLLKLNWRLEELLEVNKFEFAFAEADANAFRDAMTGFLLLQKELSQHFSDHDPKLFNYTEKSHFLQHLGLE</sequence>
<dbReference type="AlphaFoldDB" id="A0A812XLQ3"/>
<dbReference type="OrthoDB" id="440951at2759"/>
<organism evidence="1 2">
    <name type="scientific">Symbiodinium necroappetens</name>
    <dbReference type="NCBI Taxonomy" id="1628268"/>
    <lineage>
        <taxon>Eukaryota</taxon>
        <taxon>Sar</taxon>
        <taxon>Alveolata</taxon>
        <taxon>Dinophyceae</taxon>
        <taxon>Suessiales</taxon>
        <taxon>Symbiodiniaceae</taxon>
        <taxon>Symbiodinium</taxon>
    </lineage>
</organism>
<evidence type="ECO:0000313" key="2">
    <source>
        <dbReference type="Proteomes" id="UP000601435"/>
    </source>
</evidence>
<dbReference type="EMBL" id="CAJNJA010038069">
    <property type="protein sequence ID" value="CAE7743230.1"/>
    <property type="molecule type" value="Genomic_DNA"/>
</dbReference>
<accession>A0A812XLQ3</accession>
<feature type="non-terminal residue" evidence="1">
    <location>
        <position position="1"/>
    </location>
</feature>
<name>A0A812XLQ3_9DINO</name>
<reference evidence="1" key="1">
    <citation type="submission" date="2021-02" db="EMBL/GenBank/DDBJ databases">
        <authorList>
            <person name="Dougan E. K."/>
            <person name="Rhodes N."/>
            <person name="Thang M."/>
            <person name="Chan C."/>
        </authorList>
    </citation>
    <scope>NUCLEOTIDE SEQUENCE</scope>
</reference>
<dbReference type="Proteomes" id="UP000601435">
    <property type="component" value="Unassembled WGS sequence"/>
</dbReference>
<keyword evidence="2" id="KW-1185">Reference proteome</keyword>
<gene>
    <name evidence="1" type="ORF">SNEC2469_LOCUS21508</name>
</gene>
<comment type="caution">
    <text evidence="1">The sequence shown here is derived from an EMBL/GenBank/DDBJ whole genome shotgun (WGS) entry which is preliminary data.</text>
</comment>